<keyword evidence="5" id="KW-1185">Reference proteome</keyword>
<dbReference type="InterPro" id="IPR029045">
    <property type="entry name" value="ClpP/crotonase-like_dom_sf"/>
</dbReference>
<keyword evidence="3" id="KW-0511">Multifunctional enzyme</keyword>
<protein>
    <submittedName>
        <fullName evidence="4">Uncharacterized protein</fullName>
    </submittedName>
</protein>
<dbReference type="GO" id="GO:0005777">
    <property type="term" value="C:peroxisome"/>
    <property type="evidence" value="ECO:0007669"/>
    <property type="project" value="TreeGrafter"/>
</dbReference>
<dbReference type="GO" id="GO:0003857">
    <property type="term" value="F:(3S)-3-hydroxyacyl-CoA dehydrogenase (NAD+) activity"/>
    <property type="evidence" value="ECO:0007669"/>
    <property type="project" value="TreeGrafter"/>
</dbReference>
<proteinExistence type="predicted"/>
<dbReference type="GO" id="GO:0016853">
    <property type="term" value="F:isomerase activity"/>
    <property type="evidence" value="ECO:0007669"/>
    <property type="project" value="UniProtKB-KW"/>
</dbReference>
<dbReference type="PANTHER" id="PTHR23309:SF9">
    <property type="entry name" value="PEROXISOMAL FATTY ACID BETA-OXIDATION MULTIFUNCTIONAL PROTEIN MFP2"/>
    <property type="match status" value="1"/>
</dbReference>
<organism evidence="4 5">
    <name type="scientific">Fraxinus pennsylvanica</name>
    <dbReference type="NCBI Taxonomy" id="56036"/>
    <lineage>
        <taxon>Eukaryota</taxon>
        <taxon>Viridiplantae</taxon>
        <taxon>Streptophyta</taxon>
        <taxon>Embryophyta</taxon>
        <taxon>Tracheophyta</taxon>
        <taxon>Spermatophyta</taxon>
        <taxon>Magnoliopsida</taxon>
        <taxon>eudicotyledons</taxon>
        <taxon>Gunneridae</taxon>
        <taxon>Pentapetalae</taxon>
        <taxon>asterids</taxon>
        <taxon>lamiids</taxon>
        <taxon>Lamiales</taxon>
        <taxon>Oleaceae</taxon>
        <taxon>Oleeae</taxon>
        <taxon>Fraxinus</taxon>
    </lineage>
</organism>
<reference evidence="4" key="1">
    <citation type="submission" date="2023-05" db="EMBL/GenBank/DDBJ databases">
        <authorList>
            <person name="Huff M."/>
        </authorList>
    </citation>
    <scope>NUCLEOTIDE SEQUENCE</scope>
</reference>
<sequence>MELAILLREKEAQTVAICPFLCLCSEFCDTLSPSVLNSLKESYDQASRRDDVKAIVVTGAQGKFSGGFDISAFGKIQGGNGFVSMEILCDTVTAARKPSKWQWVTMPAYLLLMHN</sequence>
<dbReference type="PANTHER" id="PTHR23309">
    <property type="entry name" value="3-HYDROXYACYL-COA DEHYROGENASE"/>
    <property type="match status" value="1"/>
</dbReference>
<evidence type="ECO:0000256" key="2">
    <source>
        <dbReference type="ARBA" id="ARBA00023239"/>
    </source>
</evidence>
<evidence type="ECO:0000256" key="3">
    <source>
        <dbReference type="ARBA" id="ARBA00023268"/>
    </source>
</evidence>
<dbReference type="SUPFAM" id="SSF52096">
    <property type="entry name" value="ClpP/crotonase"/>
    <property type="match status" value="1"/>
</dbReference>
<dbReference type="Proteomes" id="UP000834106">
    <property type="component" value="Chromosome 6"/>
</dbReference>
<dbReference type="GO" id="GO:0006635">
    <property type="term" value="P:fatty acid beta-oxidation"/>
    <property type="evidence" value="ECO:0007669"/>
    <property type="project" value="TreeGrafter"/>
</dbReference>
<gene>
    <name evidence="4" type="ORF">FPE_LOCUS10492</name>
</gene>
<dbReference type="AlphaFoldDB" id="A0AAD2DQ88"/>
<accession>A0AAD2DQ88</accession>
<dbReference type="EMBL" id="OU503041">
    <property type="protein sequence ID" value="CAI9763062.1"/>
    <property type="molecule type" value="Genomic_DNA"/>
</dbReference>
<dbReference type="Gene3D" id="3.90.226.10">
    <property type="entry name" value="2-enoyl-CoA Hydratase, Chain A, domain 1"/>
    <property type="match status" value="1"/>
</dbReference>
<name>A0AAD2DQ88_9LAMI</name>
<keyword evidence="2" id="KW-0456">Lyase</keyword>
<dbReference type="GO" id="GO:0016829">
    <property type="term" value="F:lyase activity"/>
    <property type="evidence" value="ECO:0007669"/>
    <property type="project" value="UniProtKB-KW"/>
</dbReference>
<evidence type="ECO:0000313" key="5">
    <source>
        <dbReference type="Proteomes" id="UP000834106"/>
    </source>
</evidence>
<keyword evidence="1" id="KW-0413">Isomerase</keyword>
<evidence type="ECO:0000256" key="1">
    <source>
        <dbReference type="ARBA" id="ARBA00023235"/>
    </source>
</evidence>
<evidence type="ECO:0000313" key="4">
    <source>
        <dbReference type="EMBL" id="CAI9763062.1"/>
    </source>
</evidence>